<feature type="domain" description="Histidine kinase" evidence="11">
    <location>
        <begin position="76"/>
        <end position="264"/>
    </location>
</feature>
<accession>A0A4R8I4C5</accession>
<proteinExistence type="predicted"/>
<evidence type="ECO:0000256" key="7">
    <source>
        <dbReference type="ARBA" id="ARBA00022840"/>
    </source>
</evidence>
<dbReference type="InterPro" id="IPR036890">
    <property type="entry name" value="HATPase_C_sf"/>
</dbReference>
<evidence type="ECO:0000256" key="5">
    <source>
        <dbReference type="ARBA" id="ARBA00022741"/>
    </source>
</evidence>
<dbReference type="InterPro" id="IPR050482">
    <property type="entry name" value="Sensor_HK_TwoCompSys"/>
</dbReference>
<evidence type="ECO:0000313" key="12">
    <source>
        <dbReference type="EMBL" id="TDX83168.1"/>
    </source>
</evidence>
<keyword evidence="7" id="KW-0067">ATP-binding</keyword>
<dbReference type="PANTHER" id="PTHR24421">
    <property type="entry name" value="NITRATE/NITRITE SENSOR PROTEIN NARX-RELATED"/>
    <property type="match status" value="1"/>
</dbReference>
<dbReference type="GO" id="GO:0046983">
    <property type="term" value="F:protein dimerization activity"/>
    <property type="evidence" value="ECO:0007669"/>
    <property type="project" value="InterPro"/>
</dbReference>
<dbReference type="RefSeq" id="WP_133946262.1">
    <property type="nucleotide sequence ID" value="NZ_SOEO01000003.1"/>
</dbReference>
<dbReference type="SUPFAM" id="SSF55874">
    <property type="entry name" value="ATPase domain of HSP90 chaperone/DNA topoisomerase II/histidine kinase"/>
    <property type="match status" value="1"/>
</dbReference>
<dbReference type="SMART" id="SM00387">
    <property type="entry name" value="HATPase_c"/>
    <property type="match status" value="1"/>
</dbReference>
<evidence type="ECO:0000256" key="6">
    <source>
        <dbReference type="ARBA" id="ARBA00022777"/>
    </source>
</evidence>
<name>A0A4R8I4C5_9FLAO</name>
<dbReference type="EC" id="2.7.13.3" evidence="2"/>
<keyword evidence="5" id="KW-0547">Nucleotide-binding</keyword>
<feature type="transmembrane region" description="Helical" evidence="10">
    <location>
        <begin position="12"/>
        <end position="33"/>
    </location>
</feature>
<evidence type="ECO:0000313" key="13">
    <source>
        <dbReference type="Proteomes" id="UP000295313"/>
    </source>
</evidence>
<sequence length="264" mass="30685">MKSLPYEIKITYFFIFIVMMILTGFVIFVILMYNKRQQFYIKEKQLKDAEFKNQILEKELEKQKSLENERARISRDMHDEIGAGISAIKLQSEILKMQSQNISHQEIDELIKISENMNHSMREMLWSLNVANDNIENFTDYCIHYLENYFSKTNINFNFQKNIQNQKSIIKSEIRRNILMVIKESAHNIVKHSQASQSTFQITDENQNLKIKISDNGKGFSSESSSVGYGLSSMRSRTESLDGEFSLISDDSGTTVSLSIDLEK</sequence>
<evidence type="ECO:0000256" key="10">
    <source>
        <dbReference type="SAM" id="Phobius"/>
    </source>
</evidence>
<keyword evidence="4" id="KW-0808">Transferase</keyword>
<keyword evidence="10" id="KW-1133">Transmembrane helix</keyword>
<comment type="caution">
    <text evidence="12">The sequence shown here is derived from an EMBL/GenBank/DDBJ whole genome shotgun (WGS) entry which is preliminary data.</text>
</comment>
<gene>
    <name evidence="12" type="ORF">B0I22_3236</name>
</gene>
<evidence type="ECO:0000256" key="2">
    <source>
        <dbReference type="ARBA" id="ARBA00012438"/>
    </source>
</evidence>
<dbReference type="PROSITE" id="PS50109">
    <property type="entry name" value="HIS_KIN"/>
    <property type="match status" value="1"/>
</dbReference>
<dbReference type="GO" id="GO:0000155">
    <property type="term" value="F:phosphorelay sensor kinase activity"/>
    <property type="evidence" value="ECO:0007669"/>
    <property type="project" value="InterPro"/>
</dbReference>
<dbReference type="GO" id="GO:0005524">
    <property type="term" value="F:ATP binding"/>
    <property type="evidence" value="ECO:0007669"/>
    <property type="project" value="UniProtKB-KW"/>
</dbReference>
<dbReference type="OrthoDB" id="9778366at2"/>
<dbReference type="CDD" id="cd16917">
    <property type="entry name" value="HATPase_UhpB-NarQ-NarX-like"/>
    <property type="match status" value="1"/>
</dbReference>
<keyword evidence="8" id="KW-0902">Two-component regulatory system</keyword>
<dbReference type="PANTHER" id="PTHR24421:SF10">
    <property type="entry name" value="NITRATE_NITRITE SENSOR PROTEIN NARQ"/>
    <property type="match status" value="1"/>
</dbReference>
<evidence type="ECO:0000259" key="11">
    <source>
        <dbReference type="PROSITE" id="PS50109"/>
    </source>
</evidence>
<organism evidence="12 13">
    <name type="scientific">Epilithonimonas xixisoli</name>
    <dbReference type="NCBI Taxonomy" id="1476462"/>
    <lineage>
        <taxon>Bacteria</taxon>
        <taxon>Pseudomonadati</taxon>
        <taxon>Bacteroidota</taxon>
        <taxon>Flavobacteriia</taxon>
        <taxon>Flavobacteriales</taxon>
        <taxon>Weeksellaceae</taxon>
        <taxon>Chryseobacterium group</taxon>
        <taxon>Epilithonimonas</taxon>
    </lineage>
</organism>
<keyword evidence="10" id="KW-0472">Membrane</keyword>
<evidence type="ECO:0000256" key="9">
    <source>
        <dbReference type="SAM" id="Coils"/>
    </source>
</evidence>
<keyword evidence="6 12" id="KW-0418">Kinase</keyword>
<dbReference type="Gene3D" id="3.30.565.10">
    <property type="entry name" value="Histidine kinase-like ATPase, C-terminal domain"/>
    <property type="match status" value="1"/>
</dbReference>
<evidence type="ECO:0000256" key="3">
    <source>
        <dbReference type="ARBA" id="ARBA00022553"/>
    </source>
</evidence>
<keyword evidence="3" id="KW-0597">Phosphoprotein</keyword>
<dbReference type="GO" id="GO:0016020">
    <property type="term" value="C:membrane"/>
    <property type="evidence" value="ECO:0007669"/>
    <property type="project" value="InterPro"/>
</dbReference>
<dbReference type="InterPro" id="IPR003594">
    <property type="entry name" value="HATPase_dom"/>
</dbReference>
<dbReference type="AlphaFoldDB" id="A0A4R8I4C5"/>
<dbReference type="EMBL" id="SOEO01000003">
    <property type="protein sequence ID" value="TDX83168.1"/>
    <property type="molecule type" value="Genomic_DNA"/>
</dbReference>
<dbReference type="InterPro" id="IPR005467">
    <property type="entry name" value="His_kinase_dom"/>
</dbReference>
<dbReference type="Pfam" id="PF02518">
    <property type="entry name" value="HATPase_c"/>
    <property type="match status" value="1"/>
</dbReference>
<dbReference type="Pfam" id="PF07730">
    <property type="entry name" value="HisKA_3"/>
    <property type="match status" value="1"/>
</dbReference>
<keyword evidence="9" id="KW-0175">Coiled coil</keyword>
<evidence type="ECO:0000256" key="1">
    <source>
        <dbReference type="ARBA" id="ARBA00000085"/>
    </source>
</evidence>
<dbReference type="Proteomes" id="UP000295313">
    <property type="component" value="Unassembled WGS sequence"/>
</dbReference>
<evidence type="ECO:0000256" key="8">
    <source>
        <dbReference type="ARBA" id="ARBA00023012"/>
    </source>
</evidence>
<dbReference type="InterPro" id="IPR011712">
    <property type="entry name" value="Sig_transdc_His_kin_sub3_dim/P"/>
</dbReference>
<keyword evidence="10" id="KW-0812">Transmembrane</keyword>
<evidence type="ECO:0000256" key="4">
    <source>
        <dbReference type="ARBA" id="ARBA00022679"/>
    </source>
</evidence>
<feature type="coiled-coil region" evidence="9">
    <location>
        <begin position="46"/>
        <end position="76"/>
    </location>
</feature>
<keyword evidence="13" id="KW-1185">Reference proteome</keyword>
<protein>
    <recommendedName>
        <fullName evidence="2">histidine kinase</fullName>
        <ecNumber evidence="2">2.7.13.3</ecNumber>
    </recommendedName>
</protein>
<reference evidence="12 13" key="1">
    <citation type="submission" date="2019-03" db="EMBL/GenBank/DDBJ databases">
        <title>Genomic Encyclopedia of Type Strains, Phase III (KMG-III): the genomes of soil and plant-associated and newly described type strains.</title>
        <authorList>
            <person name="Whitman W."/>
        </authorList>
    </citation>
    <scope>NUCLEOTIDE SEQUENCE [LARGE SCALE GENOMIC DNA]</scope>
    <source>
        <strain evidence="12 13">CGMCC 1.12802</strain>
    </source>
</reference>
<comment type="catalytic activity">
    <reaction evidence="1">
        <text>ATP + protein L-histidine = ADP + protein N-phospho-L-histidine.</text>
        <dbReference type="EC" id="2.7.13.3"/>
    </reaction>
</comment>
<dbReference type="Gene3D" id="1.20.5.1930">
    <property type="match status" value="1"/>
</dbReference>